<dbReference type="CTD" id="36345892"/>
<gene>
    <name evidence="2" type="ORF">EGR_10177</name>
</gene>
<dbReference type="STRING" id="6210.W6UNP5"/>
<keyword evidence="3" id="KW-1185">Reference proteome</keyword>
<dbReference type="KEGG" id="egl:EGR_10177"/>
<protein>
    <submittedName>
        <fullName evidence="2">Uncharacterized protein</fullName>
    </submittedName>
</protein>
<proteinExistence type="predicted"/>
<dbReference type="OrthoDB" id="6284727at2759"/>
<evidence type="ECO:0000313" key="2">
    <source>
        <dbReference type="EMBL" id="EUB54969.1"/>
    </source>
</evidence>
<accession>W6UNP5</accession>
<feature type="region of interest" description="Disordered" evidence="1">
    <location>
        <begin position="86"/>
        <end position="123"/>
    </location>
</feature>
<feature type="compositionally biased region" description="Pro residues" evidence="1">
    <location>
        <begin position="93"/>
        <end position="104"/>
    </location>
</feature>
<dbReference type="RefSeq" id="XP_024346165.1">
    <property type="nucleotide sequence ID" value="XM_024499426.1"/>
</dbReference>
<name>W6UNP5_ECHGR</name>
<comment type="caution">
    <text evidence="2">The sequence shown here is derived from an EMBL/GenBank/DDBJ whole genome shotgun (WGS) entry which is preliminary data.</text>
</comment>
<dbReference type="EMBL" id="APAU02000196">
    <property type="protein sequence ID" value="EUB54969.1"/>
    <property type="molecule type" value="Genomic_DNA"/>
</dbReference>
<reference evidence="2 3" key="1">
    <citation type="journal article" date="2013" name="Nat. Genet.">
        <title>The genome of the hydatid tapeworm Echinococcus granulosus.</title>
        <authorList>
            <person name="Zheng H."/>
            <person name="Zhang W."/>
            <person name="Zhang L."/>
            <person name="Zhang Z."/>
            <person name="Li J."/>
            <person name="Lu G."/>
            <person name="Zhu Y."/>
            <person name="Wang Y."/>
            <person name="Huang Y."/>
            <person name="Liu J."/>
            <person name="Kang H."/>
            <person name="Chen J."/>
            <person name="Wang L."/>
            <person name="Chen A."/>
            <person name="Yu S."/>
            <person name="Gao Z."/>
            <person name="Jin L."/>
            <person name="Gu W."/>
            <person name="Wang Z."/>
            <person name="Zhao L."/>
            <person name="Shi B."/>
            <person name="Wen H."/>
            <person name="Lin R."/>
            <person name="Jones M.K."/>
            <person name="Brejova B."/>
            <person name="Vinar T."/>
            <person name="Zhao G."/>
            <person name="McManus D.P."/>
            <person name="Chen Z."/>
            <person name="Zhou Y."/>
            <person name="Wang S."/>
        </authorList>
    </citation>
    <scope>NUCLEOTIDE SEQUENCE [LARGE SCALE GENOMIC DNA]</scope>
</reference>
<dbReference type="Proteomes" id="UP000019149">
    <property type="component" value="Unassembled WGS sequence"/>
</dbReference>
<dbReference type="GeneID" id="36345892"/>
<dbReference type="AlphaFoldDB" id="W6UNP5"/>
<organism evidence="2 3">
    <name type="scientific">Echinococcus granulosus</name>
    <name type="common">Hydatid tapeworm</name>
    <dbReference type="NCBI Taxonomy" id="6210"/>
    <lineage>
        <taxon>Eukaryota</taxon>
        <taxon>Metazoa</taxon>
        <taxon>Spiralia</taxon>
        <taxon>Lophotrochozoa</taxon>
        <taxon>Platyhelminthes</taxon>
        <taxon>Cestoda</taxon>
        <taxon>Eucestoda</taxon>
        <taxon>Cyclophyllidea</taxon>
        <taxon>Taeniidae</taxon>
        <taxon>Echinococcus</taxon>
        <taxon>Echinococcus granulosus group</taxon>
    </lineage>
</organism>
<sequence length="152" mass="16482">MNRSWVAVSAVPLIYQNTSLPPIRNSAPTRQEGGEEDALLSHRLTSWNTDSSAAQLERVFGAGYNNLISHPTDPQTAMSTVQVLPGPQLEPLQPQPAPLPPPAPSHLKALPQPPIKKRTPSEVPSFRGSFSSARGLEHLAVGILAFTYFNQK</sequence>
<evidence type="ECO:0000256" key="1">
    <source>
        <dbReference type="SAM" id="MobiDB-lite"/>
    </source>
</evidence>
<evidence type="ECO:0000313" key="3">
    <source>
        <dbReference type="Proteomes" id="UP000019149"/>
    </source>
</evidence>